<dbReference type="PANTHER" id="PTHR18896:SF137">
    <property type="entry name" value="PHOSPHOLIPASE D ALPHA 4"/>
    <property type="match status" value="1"/>
</dbReference>
<dbReference type="InterPro" id="IPR015679">
    <property type="entry name" value="PLipase_D_fam"/>
</dbReference>
<keyword evidence="4" id="KW-1185">Reference proteome</keyword>
<dbReference type="EMBL" id="VEPZ02001759">
    <property type="protein sequence ID" value="KAE8657489.1"/>
    <property type="molecule type" value="Genomic_DNA"/>
</dbReference>
<proteinExistence type="predicted"/>
<dbReference type="Proteomes" id="UP000436088">
    <property type="component" value="Unassembled WGS sequence"/>
</dbReference>
<accession>A0A6A2XGA0</accession>
<keyword evidence="2" id="KW-0443">Lipid metabolism</keyword>
<protein>
    <recommendedName>
        <fullName evidence="5">Phospholipase D</fullName>
    </recommendedName>
</protein>
<dbReference type="PANTHER" id="PTHR18896">
    <property type="entry name" value="PHOSPHOLIPASE D"/>
    <property type="match status" value="1"/>
</dbReference>
<dbReference type="SUPFAM" id="SSF56024">
    <property type="entry name" value="Phospholipase D/nuclease"/>
    <property type="match status" value="1"/>
</dbReference>
<gene>
    <name evidence="3" type="ORF">F3Y22_tig00116994pilonHSYRG00040</name>
</gene>
<dbReference type="GO" id="GO:0005886">
    <property type="term" value="C:plasma membrane"/>
    <property type="evidence" value="ECO:0007669"/>
    <property type="project" value="TreeGrafter"/>
</dbReference>
<dbReference type="GO" id="GO:0009395">
    <property type="term" value="P:phospholipid catabolic process"/>
    <property type="evidence" value="ECO:0007669"/>
    <property type="project" value="TreeGrafter"/>
</dbReference>
<comment type="caution">
    <text evidence="3">The sequence shown here is derived from an EMBL/GenBank/DDBJ whole genome shotgun (WGS) entry which is preliminary data.</text>
</comment>
<evidence type="ECO:0000256" key="2">
    <source>
        <dbReference type="ARBA" id="ARBA00023098"/>
    </source>
</evidence>
<dbReference type="Gene3D" id="3.30.870.10">
    <property type="entry name" value="Endonuclease Chain A"/>
    <property type="match status" value="1"/>
</dbReference>
<name>A0A6A2XGA0_HIBSY</name>
<organism evidence="3 4">
    <name type="scientific">Hibiscus syriacus</name>
    <name type="common">Rose of Sharon</name>
    <dbReference type="NCBI Taxonomy" id="106335"/>
    <lineage>
        <taxon>Eukaryota</taxon>
        <taxon>Viridiplantae</taxon>
        <taxon>Streptophyta</taxon>
        <taxon>Embryophyta</taxon>
        <taxon>Tracheophyta</taxon>
        <taxon>Spermatophyta</taxon>
        <taxon>Magnoliopsida</taxon>
        <taxon>eudicotyledons</taxon>
        <taxon>Gunneridae</taxon>
        <taxon>Pentapetalae</taxon>
        <taxon>rosids</taxon>
        <taxon>malvids</taxon>
        <taxon>Malvales</taxon>
        <taxon>Malvaceae</taxon>
        <taxon>Malvoideae</taxon>
        <taxon>Hibiscus</taxon>
    </lineage>
</organism>
<sequence>MDDLEITRFVGGVNLYNDRYDTEHHSLFRMLNLESHCFDFYQTNIPGDSLQNGLPREPWYDAHAYVTGEATWDSFALTNPDNDEDIRHWNAQVFRSIDRVSTNQLPRNLTSEQSIHEDYIEAIIRADRFIYIENQYFIGGCHLWDKDKNSGGRNLVPVEIALKVESKVKRKERFAVYVVIPEGSPEMDDLYILIGSANVNQRSMDDSRDTEIDIGCYQFPLGNPKNDSASPRDILDYQMSLWYEHTGLAGDIFLKRLGMCVQNAFPRVTVVGLVEDAADSDGNFPDG</sequence>
<reference evidence="3" key="1">
    <citation type="submission" date="2019-09" db="EMBL/GenBank/DDBJ databases">
        <title>Draft genome information of white flower Hibiscus syriacus.</title>
        <authorList>
            <person name="Kim Y.-M."/>
        </authorList>
    </citation>
    <scope>NUCLEOTIDE SEQUENCE [LARGE SCALE GENOMIC DNA]</scope>
    <source>
        <strain evidence="3">YM2019G1</strain>
    </source>
</reference>
<evidence type="ECO:0008006" key="5">
    <source>
        <dbReference type="Google" id="ProtNLM"/>
    </source>
</evidence>
<dbReference type="AlphaFoldDB" id="A0A6A2XGA0"/>
<keyword evidence="1" id="KW-0677">Repeat</keyword>
<dbReference type="GO" id="GO:0004630">
    <property type="term" value="F:phospholipase D activity"/>
    <property type="evidence" value="ECO:0007669"/>
    <property type="project" value="TreeGrafter"/>
</dbReference>
<evidence type="ECO:0000313" key="4">
    <source>
        <dbReference type="Proteomes" id="UP000436088"/>
    </source>
</evidence>
<evidence type="ECO:0000313" key="3">
    <source>
        <dbReference type="EMBL" id="KAE8657489.1"/>
    </source>
</evidence>
<evidence type="ECO:0000256" key="1">
    <source>
        <dbReference type="ARBA" id="ARBA00022737"/>
    </source>
</evidence>